<dbReference type="Proteomes" id="UP000726777">
    <property type="component" value="Unassembled WGS sequence"/>
</dbReference>
<evidence type="ECO:0008006" key="3">
    <source>
        <dbReference type="Google" id="ProtNLM"/>
    </source>
</evidence>
<accession>A0A9Q3UBA2</accession>
<dbReference type="Pfam" id="PF23840">
    <property type="entry name" value="Phage_tail_terminator"/>
    <property type="match status" value="1"/>
</dbReference>
<organism evidence="1 2">
    <name type="scientific">Vibrio parahaemolyticus</name>
    <dbReference type="NCBI Taxonomy" id="670"/>
    <lineage>
        <taxon>Bacteria</taxon>
        <taxon>Pseudomonadati</taxon>
        <taxon>Pseudomonadota</taxon>
        <taxon>Gammaproteobacteria</taxon>
        <taxon>Vibrionales</taxon>
        <taxon>Vibrionaceae</taxon>
        <taxon>Vibrio</taxon>
    </lineage>
</organism>
<sequence length="145" mass="16349">MIDIADLVTRLSDKSVKTPPWVDVKEISDLSTLDISRSGTRGITLFVFSQGERAAADVRGSGPYLQTITETIGVLIVAKVVNDNKFDFTPVRQALRERLFGWSPNADYEPFWLGDGRLMNVQKGQVTWLDNFITEYTEDQNRYGS</sequence>
<evidence type="ECO:0000313" key="2">
    <source>
        <dbReference type="Proteomes" id="UP000726777"/>
    </source>
</evidence>
<evidence type="ECO:0000313" key="1">
    <source>
        <dbReference type="EMBL" id="MCC3804126.1"/>
    </source>
</evidence>
<dbReference type="EMBL" id="JACVHL010000003">
    <property type="protein sequence ID" value="MCC3804126.1"/>
    <property type="molecule type" value="Genomic_DNA"/>
</dbReference>
<dbReference type="RefSeq" id="WP_031855465.1">
    <property type="nucleotide sequence ID" value="NZ_CP034290.1"/>
</dbReference>
<dbReference type="AlphaFoldDB" id="A0A9Q3UBA2"/>
<protein>
    <recommendedName>
        <fullName evidence="3">Phage tail protein</fullName>
    </recommendedName>
</protein>
<reference evidence="1" key="1">
    <citation type="submission" date="2020-09" db="EMBL/GenBank/DDBJ databases">
        <title>Genome sequence of Vibrio parahaemolyticus isolates.</title>
        <authorList>
            <person name="Hammerl J.A."/>
            <person name="Strauch E."/>
        </authorList>
    </citation>
    <scope>NUCLEOTIDE SEQUENCE</scope>
    <source>
        <strain evidence="1">17-VB00146</strain>
    </source>
</reference>
<comment type="caution">
    <text evidence="1">The sequence shown here is derived from an EMBL/GenBank/DDBJ whole genome shotgun (WGS) entry which is preliminary data.</text>
</comment>
<gene>
    <name evidence="1" type="ORF">IB292_03645</name>
</gene>
<proteinExistence type="predicted"/>
<dbReference type="InterPro" id="IPR056912">
    <property type="entry name" value="Phage_JBD30_tail_term-like"/>
</dbReference>
<name>A0A9Q3UBA2_VIBPH</name>